<dbReference type="PANTHER" id="PTHR34282:SF2">
    <property type="entry name" value="DUF3741 DOMAIN-CONTAINING PROTEIN"/>
    <property type="match status" value="1"/>
</dbReference>
<feature type="compositionally biased region" description="Basic and acidic residues" evidence="1">
    <location>
        <begin position="547"/>
        <end position="558"/>
    </location>
</feature>
<proteinExistence type="predicted"/>
<dbReference type="Pfam" id="PF14309">
    <property type="entry name" value="DUF4378"/>
    <property type="match status" value="1"/>
</dbReference>
<evidence type="ECO:0000313" key="3">
    <source>
        <dbReference type="EMBL" id="KAK6941513.1"/>
    </source>
</evidence>
<dbReference type="PANTHER" id="PTHR34282">
    <property type="entry name" value="OS01G0228800 PROTEIN-RELATED"/>
    <property type="match status" value="1"/>
</dbReference>
<keyword evidence="4" id="KW-1185">Reference proteome</keyword>
<feature type="compositionally biased region" description="Polar residues" evidence="1">
    <location>
        <begin position="258"/>
        <end position="271"/>
    </location>
</feature>
<dbReference type="AlphaFoldDB" id="A0AAN8VV42"/>
<feature type="compositionally biased region" description="Basic and acidic residues" evidence="1">
    <location>
        <begin position="521"/>
        <end position="533"/>
    </location>
</feature>
<comment type="caution">
    <text evidence="3">The sequence shown here is derived from an EMBL/GenBank/DDBJ whole genome shotgun (WGS) entry which is preliminary data.</text>
</comment>
<feature type="compositionally biased region" description="Polar residues" evidence="1">
    <location>
        <begin position="168"/>
        <end position="197"/>
    </location>
</feature>
<feature type="compositionally biased region" description="Polar residues" evidence="1">
    <location>
        <begin position="600"/>
        <end position="619"/>
    </location>
</feature>
<dbReference type="InterPro" id="IPR025486">
    <property type="entry name" value="DUF4378"/>
</dbReference>
<feature type="domain" description="DUF4378" evidence="2">
    <location>
        <begin position="797"/>
        <end position="926"/>
    </location>
</feature>
<evidence type="ECO:0000256" key="1">
    <source>
        <dbReference type="SAM" id="MobiDB-lite"/>
    </source>
</evidence>
<name>A0AAN8VV42_9MAGN</name>
<organism evidence="3 4">
    <name type="scientific">Dillenia turbinata</name>
    <dbReference type="NCBI Taxonomy" id="194707"/>
    <lineage>
        <taxon>Eukaryota</taxon>
        <taxon>Viridiplantae</taxon>
        <taxon>Streptophyta</taxon>
        <taxon>Embryophyta</taxon>
        <taxon>Tracheophyta</taxon>
        <taxon>Spermatophyta</taxon>
        <taxon>Magnoliopsida</taxon>
        <taxon>eudicotyledons</taxon>
        <taxon>Gunneridae</taxon>
        <taxon>Pentapetalae</taxon>
        <taxon>Dilleniales</taxon>
        <taxon>Dilleniaceae</taxon>
        <taxon>Dillenia</taxon>
    </lineage>
</organism>
<evidence type="ECO:0000259" key="2">
    <source>
        <dbReference type="Pfam" id="PF14309"/>
    </source>
</evidence>
<feature type="region of interest" description="Disordered" evidence="1">
    <location>
        <begin position="499"/>
        <end position="647"/>
    </location>
</feature>
<protein>
    <recommendedName>
        <fullName evidence="2">DUF4378 domain-containing protein</fullName>
    </recommendedName>
</protein>
<feature type="compositionally biased region" description="Polar residues" evidence="1">
    <location>
        <begin position="503"/>
        <end position="514"/>
    </location>
</feature>
<gene>
    <name evidence="3" type="ORF">RJ641_026890</name>
</gene>
<sequence>MPQDGLRSVMYRSFVTCDDPKGVVECGTIRKSKSSSHKRDMESRRVQNLNAISADKESKEIISKGNIEEVHNQASSYQLLEVSKGAEKLNKVIDTWSTGKIIEGQSKDIAKDLLRGALDLNESLIMLSKIQQASRYMAKLKKKQEKSEEDGVYEAGNGRLNSGLAGNRRSNSGQFGDQYSQTYEVGNGRTNSSRFGDQYSQMGVQKPRLSVDGSGRNCVDELRDVIRDSLARQNLLTVANTEKKAYPDRKKLDFPSDIPSTSSSQASSMVHSNSLASTASSLSSNASDRKNKGSKLIAKLMGLEEFPIKSPQANPRNHFGNEKFSTQSRPIFDIDMPKSRHPPHLVQNRERERRTLQEILETMQFKGLLRCHSGKEMDSQFYHLDNFYSNKRIANGIPPIVIMKPISNPHVDSEEALHEKKFREKKVMEMLRKLKMTEEVPGESAAKADTFEYVKLPVKFDSEEPTVTKSTQVDVEIMGKEVKQVGNFDHIKLPVKDEAEISIRTSPPGGTQESKGMMENQEERKVKTKDKVNSYKKKASSPINAKPQRERVEKKAENIQKASPCKKKQLEKENVKSKTVLKPQDQAKAISTKPKKTENKSSSIRSGHPQKQNSTSSSPPKRRQSVSSNSSDQKKKQKKKERPVKEMSAENLAVSVFHTPSTFHGPNIVPFTGHKEDDKETNYNVGDDPLVSRTNNVRGVDQLTIETKVDDSKTPSEVDCRDELKSVCEVELQITPDQGDGKSVKEENDCIDHFSIRKNKFSAIDDMKALLLGNLPFLSHAEELFDLNFGEPVVLQSSGENDFERANKRMLTDCANELADRKSCLVLSTHHPLLLTHLKNSRISISLDRLVEEVCDGIENLKVFCKFDNGNLPIDSIYLMLERDLNSKGIVSGIWDMGWRFAFSADDAERAVGEVEKLVVGELIDEALTDFIF</sequence>
<feature type="region of interest" description="Disordered" evidence="1">
    <location>
        <begin position="249"/>
        <end position="272"/>
    </location>
</feature>
<dbReference type="Proteomes" id="UP001370490">
    <property type="component" value="Unassembled WGS sequence"/>
</dbReference>
<feature type="region of interest" description="Disordered" evidence="1">
    <location>
        <begin position="146"/>
        <end position="197"/>
    </location>
</feature>
<accession>A0AAN8VV42</accession>
<dbReference type="EMBL" id="JBAMMX010000004">
    <property type="protein sequence ID" value="KAK6941513.1"/>
    <property type="molecule type" value="Genomic_DNA"/>
</dbReference>
<reference evidence="3 4" key="1">
    <citation type="submission" date="2023-12" db="EMBL/GenBank/DDBJ databases">
        <title>A high-quality genome assembly for Dillenia turbinata (Dilleniales).</title>
        <authorList>
            <person name="Chanderbali A."/>
        </authorList>
    </citation>
    <scope>NUCLEOTIDE SEQUENCE [LARGE SCALE GENOMIC DNA]</scope>
    <source>
        <strain evidence="3">LSX21</strain>
        <tissue evidence="3">Leaf</tissue>
    </source>
</reference>
<evidence type="ECO:0000313" key="4">
    <source>
        <dbReference type="Proteomes" id="UP001370490"/>
    </source>
</evidence>